<feature type="compositionally biased region" description="Basic residues" evidence="1">
    <location>
        <begin position="293"/>
        <end position="303"/>
    </location>
</feature>
<name>A0A8J6B567_ELECQ</name>
<evidence type="ECO:0000313" key="2">
    <source>
        <dbReference type="EMBL" id="KAG9461616.1"/>
    </source>
</evidence>
<feature type="compositionally biased region" description="Polar residues" evidence="1">
    <location>
        <begin position="59"/>
        <end position="75"/>
    </location>
</feature>
<sequence>MDGSGPENGDPLPIEVMVQSREDEGQPPPAELPLGATMQESGAPLIHPAGKNGLGVIQSPVNTASLPSDSPQKGPQPSLPAAQDALQATTGPPSPVDGSTVYLVAEDSSGVPQTPTSKSSHVMPPIQGLPSTCDAVEPPTLQNSCPAVSQTPAKGPKKRGRKSKAELLRIKAAQELMAPLVHPPGRKGLGVIQSPVNTTALTTDSPQKRAPASQDTPLTTADAPPVDGGDKCLASEDPLILQTSAKVPKKRGRKSKAELLMMKMAQESEAQALVESRQSDSENVELELNQSGRPRRRAAKTALKHFQAIADEWAASGRSSPPKTEEKVPEETAKKRRRKRKSDDSDDDFVVSEEVLQQEQEEVEDDSLSGEESDDDLSFFRRGVFAPGEKVYANVKGTAENGLHNSIMAPVWAAAAVTMDFREAHYSDWEYPEWVPHKDSWHFLSHSEAEIYLPLQTTSPPFCIRREGLEEDSNPLVLDR</sequence>
<keyword evidence="3" id="KW-1185">Reference proteome</keyword>
<feature type="compositionally biased region" description="Polar residues" evidence="1">
    <location>
        <begin position="110"/>
        <end position="120"/>
    </location>
</feature>
<feature type="region of interest" description="Disordered" evidence="1">
    <location>
        <begin position="1"/>
        <end position="164"/>
    </location>
</feature>
<feature type="compositionally biased region" description="Polar residues" evidence="1">
    <location>
        <begin position="140"/>
        <end position="152"/>
    </location>
</feature>
<proteinExistence type="predicted"/>
<dbReference type="OrthoDB" id="9909076at2759"/>
<organism evidence="2 3">
    <name type="scientific">Eleutherodactylus coqui</name>
    <name type="common">Puerto Rican coqui</name>
    <dbReference type="NCBI Taxonomy" id="57060"/>
    <lineage>
        <taxon>Eukaryota</taxon>
        <taxon>Metazoa</taxon>
        <taxon>Chordata</taxon>
        <taxon>Craniata</taxon>
        <taxon>Vertebrata</taxon>
        <taxon>Euteleostomi</taxon>
        <taxon>Amphibia</taxon>
        <taxon>Batrachia</taxon>
        <taxon>Anura</taxon>
        <taxon>Neobatrachia</taxon>
        <taxon>Hyloidea</taxon>
        <taxon>Eleutherodactylidae</taxon>
        <taxon>Eleutherodactylinae</taxon>
        <taxon>Eleutherodactylus</taxon>
        <taxon>Eleutherodactylus</taxon>
    </lineage>
</organism>
<reference evidence="2" key="1">
    <citation type="thesis" date="2020" institute="ProQuest LLC" country="789 East Eisenhower Parkway, Ann Arbor, MI, USA">
        <title>Comparative Genomics and Chromosome Evolution.</title>
        <authorList>
            <person name="Mudd A.B."/>
        </authorList>
    </citation>
    <scope>NUCLEOTIDE SEQUENCE</scope>
    <source>
        <strain evidence="2">HN-11 Male</strain>
        <tissue evidence="2">Kidney and liver</tissue>
    </source>
</reference>
<dbReference type="EMBL" id="WNTK01018817">
    <property type="protein sequence ID" value="KAG9461616.1"/>
    <property type="molecule type" value="Genomic_DNA"/>
</dbReference>
<gene>
    <name evidence="2" type="ORF">GDO78_016249</name>
</gene>
<accession>A0A8J6B567</accession>
<feature type="compositionally biased region" description="Polar residues" evidence="1">
    <location>
        <begin position="194"/>
        <end position="205"/>
    </location>
</feature>
<evidence type="ECO:0000256" key="1">
    <source>
        <dbReference type="SAM" id="MobiDB-lite"/>
    </source>
</evidence>
<dbReference type="AlphaFoldDB" id="A0A8J6B567"/>
<comment type="caution">
    <text evidence="2">The sequence shown here is derived from an EMBL/GenBank/DDBJ whole genome shotgun (WGS) entry which is preliminary data.</text>
</comment>
<evidence type="ECO:0000313" key="3">
    <source>
        <dbReference type="Proteomes" id="UP000770717"/>
    </source>
</evidence>
<feature type="compositionally biased region" description="Basic and acidic residues" evidence="1">
    <location>
        <begin position="323"/>
        <end position="333"/>
    </location>
</feature>
<feature type="region of interest" description="Disordered" evidence="1">
    <location>
        <begin position="178"/>
        <end position="375"/>
    </location>
</feature>
<protein>
    <submittedName>
        <fullName evidence="2">Uncharacterized protein</fullName>
    </submittedName>
</protein>
<dbReference type="Proteomes" id="UP000770717">
    <property type="component" value="Unassembled WGS sequence"/>
</dbReference>
<feature type="compositionally biased region" description="Acidic residues" evidence="1">
    <location>
        <begin position="359"/>
        <end position="375"/>
    </location>
</feature>